<dbReference type="SMART" id="SM00969">
    <property type="entry name" value="SOCS_box"/>
    <property type="match status" value="1"/>
</dbReference>
<dbReference type="InterPro" id="IPR001496">
    <property type="entry name" value="SOCS_box"/>
</dbReference>
<dbReference type="PANTHER" id="PTHR24189">
    <property type="entry name" value="MYOTROPHIN"/>
    <property type="match status" value="1"/>
</dbReference>
<dbReference type="UniPathway" id="UPA00143"/>
<keyword evidence="2" id="KW-0677">Repeat</keyword>
<dbReference type="PRINTS" id="PR01415">
    <property type="entry name" value="ANKYRIN"/>
</dbReference>
<name>A0A8C2ZCB6_CYCLU</name>
<dbReference type="SMART" id="SM00253">
    <property type="entry name" value="SOCS"/>
    <property type="match status" value="1"/>
</dbReference>
<dbReference type="PANTHER" id="PTHR24189:SF50">
    <property type="entry name" value="ANKYRIN REPEAT AND SOCS BOX PROTEIN 2"/>
    <property type="match status" value="1"/>
</dbReference>
<dbReference type="FunFam" id="1.10.750.20:FF:000001">
    <property type="entry name" value="Ankyrin repeat and SOCS box containing 1"/>
    <property type="match status" value="1"/>
</dbReference>
<organism evidence="6 7">
    <name type="scientific">Cyclopterus lumpus</name>
    <name type="common">Lumpsucker</name>
    <dbReference type="NCBI Taxonomy" id="8103"/>
    <lineage>
        <taxon>Eukaryota</taxon>
        <taxon>Metazoa</taxon>
        <taxon>Chordata</taxon>
        <taxon>Craniata</taxon>
        <taxon>Vertebrata</taxon>
        <taxon>Euteleostomi</taxon>
        <taxon>Actinopterygii</taxon>
        <taxon>Neopterygii</taxon>
        <taxon>Teleostei</taxon>
        <taxon>Neoteleostei</taxon>
        <taxon>Acanthomorphata</taxon>
        <taxon>Eupercaria</taxon>
        <taxon>Perciformes</taxon>
        <taxon>Cottioidei</taxon>
        <taxon>Cottales</taxon>
        <taxon>Cyclopteridae</taxon>
        <taxon>Cyclopterus</taxon>
    </lineage>
</organism>
<keyword evidence="3 4" id="KW-0040">ANK repeat</keyword>
<dbReference type="Pfam" id="PF12796">
    <property type="entry name" value="Ank_2"/>
    <property type="match status" value="3"/>
</dbReference>
<dbReference type="Gene3D" id="1.25.40.20">
    <property type="entry name" value="Ankyrin repeat-containing domain"/>
    <property type="match status" value="3"/>
</dbReference>
<evidence type="ECO:0000313" key="6">
    <source>
        <dbReference type="Ensembl" id="ENSCLMP00005025254.1"/>
    </source>
</evidence>
<comment type="pathway">
    <text evidence="1">Protein modification; protein ubiquitination.</text>
</comment>
<evidence type="ECO:0000256" key="4">
    <source>
        <dbReference type="PROSITE-ProRule" id="PRU00023"/>
    </source>
</evidence>
<dbReference type="Proteomes" id="UP000694565">
    <property type="component" value="Unplaced"/>
</dbReference>
<dbReference type="InterPro" id="IPR002110">
    <property type="entry name" value="Ankyrin_rpt"/>
</dbReference>
<evidence type="ECO:0000256" key="2">
    <source>
        <dbReference type="ARBA" id="ARBA00022737"/>
    </source>
</evidence>
<dbReference type="Pfam" id="PF07525">
    <property type="entry name" value="SOCS_box"/>
    <property type="match status" value="1"/>
</dbReference>
<dbReference type="InterPro" id="IPR036036">
    <property type="entry name" value="SOCS_box-like_dom_sf"/>
</dbReference>
<dbReference type="AlphaFoldDB" id="A0A8C2ZCB6"/>
<reference evidence="6" key="1">
    <citation type="submission" date="2025-08" db="UniProtKB">
        <authorList>
            <consortium name="Ensembl"/>
        </authorList>
    </citation>
    <scope>IDENTIFICATION</scope>
</reference>
<feature type="repeat" description="ANK" evidence="4">
    <location>
        <begin position="199"/>
        <end position="231"/>
    </location>
</feature>
<dbReference type="PROSITE" id="PS50297">
    <property type="entry name" value="ANK_REP_REGION"/>
    <property type="match status" value="4"/>
</dbReference>
<dbReference type="GeneTree" id="ENSGT00940000155490"/>
<evidence type="ECO:0000256" key="3">
    <source>
        <dbReference type="ARBA" id="ARBA00023043"/>
    </source>
</evidence>
<proteinExistence type="predicted"/>
<dbReference type="GO" id="GO:0016567">
    <property type="term" value="P:protein ubiquitination"/>
    <property type="evidence" value="ECO:0007669"/>
    <property type="project" value="UniProtKB-UniPathway"/>
</dbReference>
<dbReference type="Ensembl" id="ENSCLMT00005026391.1">
    <property type="protein sequence ID" value="ENSCLMP00005025254.1"/>
    <property type="gene ID" value="ENSCLMG00005012400.1"/>
</dbReference>
<keyword evidence="7" id="KW-1185">Reference proteome</keyword>
<dbReference type="InterPro" id="IPR036770">
    <property type="entry name" value="Ankyrin_rpt-contain_sf"/>
</dbReference>
<dbReference type="PROSITE" id="PS50225">
    <property type="entry name" value="SOCS"/>
    <property type="match status" value="1"/>
</dbReference>
<feature type="repeat" description="ANK" evidence="4">
    <location>
        <begin position="231"/>
        <end position="263"/>
    </location>
</feature>
<protein>
    <submittedName>
        <fullName evidence="6">Ankyrin repeat and SOCS box containing 2b</fullName>
    </submittedName>
</protein>
<feature type="repeat" description="ANK" evidence="4">
    <location>
        <begin position="166"/>
        <end position="198"/>
    </location>
</feature>
<reference evidence="6" key="2">
    <citation type="submission" date="2025-09" db="UniProtKB">
        <authorList>
            <consortium name="Ensembl"/>
        </authorList>
    </citation>
    <scope>IDENTIFICATION</scope>
</reference>
<feature type="domain" description="SOCS box" evidence="5">
    <location>
        <begin position="432"/>
        <end position="482"/>
    </location>
</feature>
<dbReference type="PROSITE" id="PS50088">
    <property type="entry name" value="ANK_REPEAT"/>
    <property type="match status" value="4"/>
</dbReference>
<dbReference type="GO" id="GO:0035556">
    <property type="term" value="P:intracellular signal transduction"/>
    <property type="evidence" value="ECO:0007669"/>
    <property type="project" value="InterPro"/>
</dbReference>
<feature type="repeat" description="ANK" evidence="4">
    <location>
        <begin position="273"/>
        <end position="305"/>
    </location>
</feature>
<dbReference type="InterPro" id="IPR050745">
    <property type="entry name" value="Multifunctional_regulatory"/>
</dbReference>
<dbReference type="SUPFAM" id="SSF158235">
    <property type="entry name" value="SOCS box-like"/>
    <property type="match status" value="1"/>
</dbReference>
<evidence type="ECO:0000256" key="1">
    <source>
        <dbReference type="ARBA" id="ARBA00004906"/>
    </source>
</evidence>
<accession>A0A8C2ZCB6</accession>
<dbReference type="Gene3D" id="1.10.750.20">
    <property type="entry name" value="SOCS box"/>
    <property type="match status" value="1"/>
</dbReference>
<sequence length="482" mass="52831">MLEVNVTMLCRDCEEMRGEETVRVTQRQSRSDVFSLLLRDVEPVVFAIRRGDVKAVNDLATSAPLSLLKENKDGWIPLHDAAICGQTECLKIILRGMALKALLKAVITPLIVAAQRGQMRALCYLIEKGTFLQKNMTPFHVSDPHLKVIKTPCFCVGADVNMQTCDGVTALHEASKNGHKESVAVLLTKNADANKPTNSGLLPLHIAAQFGHHEIVSLLVSVTSRARLRHSCVSPLHLAAEHNRHTVAAVLLKTGADVNTTLADSHSKQYADRRATALYFAIANGSTKAAEVLLNAGADLSLDPVSPLLMAVRQGCVSTVSLLLEREANVHARIPSYATTFPSVVALCMNNLLLLKCLLDNGCDALSCFTCTYGCAPHPTSGGSHIRTFCEWISTSVMCKWAGPIIDLLLEHVGHVQLCSKLTELLDSREEWLAVKRKSSSPRPLLHLCRFRIRTQIGRHRLKSLTSLPLPDRLIRYLSLAD</sequence>
<dbReference type="Pfam" id="PF00023">
    <property type="entry name" value="Ank"/>
    <property type="match status" value="1"/>
</dbReference>
<dbReference type="SMART" id="SM00248">
    <property type="entry name" value="ANK"/>
    <property type="match status" value="7"/>
</dbReference>
<evidence type="ECO:0000313" key="7">
    <source>
        <dbReference type="Proteomes" id="UP000694565"/>
    </source>
</evidence>
<evidence type="ECO:0000259" key="5">
    <source>
        <dbReference type="PROSITE" id="PS50225"/>
    </source>
</evidence>
<dbReference type="SUPFAM" id="SSF48403">
    <property type="entry name" value="Ankyrin repeat"/>
    <property type="match status" value="1"/>
</dbReference>